<feature type="region of interest" description="Disordered" evidence="2">
    <location>
        <begin position="12"/>
        <end position="39"/>
    </location>
</feature>
<proteinExistence type="predicted"/>
<evidence type="ECO:0000313" key="4">
    <source>
        <dbReference type="EMBL" id="MBE9028521.1"/>
    </source>
</evidence>
<dbReference type="AlphaFoldDB" id="A0A928VH49"/>
<organism evidence="4 5">
    <name type="scientific">Romeriopsis navalis LEGE 11480</name>
    <dbReference type="NCBI Taxonomy" id="2777977"/>
    <lineage>
        <taxon>Bacteria</taxon>
        <taxon>Bacillati</taxon>
        <taxon>Cyanobacteriota</taxon>
        <taxon>Cyanophyceae</taxon>
        <taxon>Leptolyngbyales</taxon>
        <taxon>Leptolyngbyaceae</taxon>
        <taxon>Romeriopsis</taxon>
        <taxon>Romeriopsis navalis</taxon>
    </lineage>
</organism>
<gene>
    <name evidence="4" type="ORF">IQ266_01960</name>
</gene>
<accession>A0A928VH49</accession>
<keyword evidence="3" id="KW-0472">Membrane</keyword>
<feature type="coiled-coil region" evidence="1">
    <location>
        <begin position="46"/>
        <end position="87"/>
    </location>
</feature>
<evidence type="ECO:0000313" key="5">
    <source>
        <dbReference type="Proteomes" id="UP000625316"/>
    </source>
</evidence>
<keyword evidence="1" id="KW-0175">Coiled coil</keyword>
<dbReference type="EMBL" id="JADEXQ010000004">
    <property type="protein sequence ID" value="MBE9028521.1"/>
    <property type="molecule type" value="Genomic_DNA"/>
</dbReference>
<name>A0A928VH49_9CYAN</name>
<keyword evidence="3" id="KW-0812">Transmembrane</keyword>
<evidence type="ECO:0000256" key="2">
    <source>
        <dbReference type="SAM" id="MobiDB-lite"/>
    </source>
</evidence>
<feature type="transmembrane region" description="Helical" evidence="3">
    <location>
        <begin position="200"/>
        <end position="223"/>
    </location>
</feature>
<keyword evidence="3" id="KW-1133">Transmembrane helix</keyword>
<feature type="compositionally biased region" description="Polar residues" evidence="2">
    <location>
        <begin position="13"/>
        <end position="38"/>
    </location>
</feature>
<comment type="caution">
    <text evidence="4">The sequence shown here is derived from an EMBL/GenBank/DDBJ whole genome shotgun (WGS) entry which is preliminary data.</text>
</comment>
<dbReference type="RefSeq" id="WP_264323345.1">
    <property type="nucleotide sequence ID" value="NZ_JADEXQ010000004.1"/>
</dbReference>
<protein>
    <submittedName>
        <fullName evidence="4">Uncharacterized protein</fullName>
    </submittedName>
</protein>
<evidence type="ECO:0000256" key="3">
    <source>
        <dbReference type="SAM" id="Phobius"/>
    </source>
</evidence>
<sequence>MRNTRIIGRRLPTTKSLSSNKSARAKSVGSQPQPTTPARSVPISLYRELSADLQASQANISALQSQNYQLTEQNLQLRQELEQLAVQTQVIVQQFKQSESANDETLRLDELGFDAESAENRSQMLDQLYRSMPDYAPEDVVGMDDTNAFPSAPWSGMSLPTMPRFNMPQVKRPQRLTGQAQNPMRMQASASEAELSGWKLTLVMGLIIFSAFGAGFLIVRPLLAPTNTSR</sequence>
<keyword evidence="5" id="KW-1185">Reference proteome</keyword>
<dbReference type="Proteomes" id="UP000625316">
    <property type="component" value="Unassembled WGS sequence"/>
</dbReference>
<reference evidence="4" key="1">
    <citation type="submission" date="2020-10" db="EMBL/GenBank/DDBJ databases">
        <authorList>
            <person name="Castelo-Branco R."/>
            <person name="Eusebio N."/>
            <person name="Adriana R."/>
            <person name="Vieira A."/>
            <person name="Brugerolle De Fraissinette N."/>
            <person name="Rezende De Castro R."/>
            <person name="Schneider M.P."/>
            <person name="Vasconcelos V."/>
            <person name="Leao P.N."/>
        </authorList>
    </citation>
    <scope>NUCLEOTIDE SEQUENCE</scope>
    <source>
        <strain evidence="4">LEGE 11480</strain>
    </source>
</reference>
<evidence type="ECO:0000256" key="1">
    <source>
        <dbReference type="SAM" id="Coils"/>
    </source>
</evidence>